<feature type="region of interest" description="Disordered" evidence="2">
    <location>
        <begin position="313"/>
        <end position="341"/>
    </location>
</feature>
<sequence>MDVARSRVWFRAQASPVALTRILGLVVLMGPIAAAEVQLPNITDHSFIDSCVKAHNGHRAKVKPPSSDMLYMTWDKALAESAWAWARSCKFSHNPFLSMARKLHPNFHPVGENLWVGDPGPGFSAETAVQKWADEVNDFDYSNLTCRPKKMCGHYKQVVWAKSYKVGCAVHICPNGVEEFSKKKSAIFVCNYGNAGNFKDVHPYRPGAACSECAGDQCEKGLCRDSKRDEVENLNWRPDWGPGATSSASCRADCLAVLLTRPLSLLLIFAGVLGLQTAREEHGDQHFSQRFLGTKQTPPCSKTFVMLRIADPSQGPHARAGNRARMAPGLSAPPEVGQGRK</sequence>
<evidence type="ECO:0000313" key="4">
    <source>
        <dbReference type="EMBL" id="KAJ8249838.1"/>
    </source>
</evidence>
<dbReference type="Proteomes" id="UP001152803">
    <property type="component" value="Unassembled WGS sequence"/>
</dbReference>
<dbReference type="InterPro" id="IPR014044">
    <property type="entry name" value="CAP_dom"/>
</dbReference>
<comment type="caution">
    <text evidence="4">The sequence shown here is derived from an EMBL/GenBank/DDBJ whole genome shotgun (WGS) entry which is preliminary data.</text>
</comment>
<name>A0A9Q1CVP8_CONCO</name>
<dbReference type="InterPro" id="IPR035940">
    <property type="entry name" value="CAP_sf"/>
</dbReference>
<evidence type="ECO:0000256" key="2">
    <source>
        <dbReference type="SAM" id="MobiDB-lite"/>
    </source>
</evidence>
<keyword evidence="5" id="KW-1185">Reference proteome</keyword>
<gene>
    <name evidence="4" type="ORF">COCON_G00230540</name>
</gene>
<dbReference type="SUPFAM" id="SSF55797">
    <property type="entry name" value="PR-1-like"/>
    <property type="match status" value="1"/>
</dbReference>
<dbReference type="InterPro" id="IPR002413">
    <property type="entry name" value="V5_allergen-like"/>
</dbReference>
<dbReference type="InterPro" id="IPR001283">
    <property type="entry name" value="CRISP-related"/>
</dbReference>
<proteinExistence type="inferred from homology"/>
<dbReference type="PANTHER" id="PTHR10334">
    <property type="entry name" value="CYSTEINE-RICH SECRETORY PROTEIN-RELATED"/>
    <property type="match status" value="1"/>
</dbReference>
<evidence type="ECO:0000313" key="5">
    <source>
        <dbReference type="Proteomes" id="UP001152803"/>
    </source>
</evidence>
<dbReference type="OrthoDB" id="43654at2759"/>
<reference evidence="4" key="1">
    <citation type="journal article" date="2023" name="Science">
        <title>Genome structures resolve the early diversification of teleost fishes.</title>
        <authorList>
            <person name="Parey E."/>
            <person name="Louis A."/>
            <person name="Montfort J."/>
            <person name="Bouchez O."/>
            <person name="Roques C."/>
            <person name="Iampietro C."/>
            <person name="Lluch J."/>
            <person name="Castinel A."/>
            <person name="Donnadieu C."/>
            <person name="Desvignes T."/>
            <person name="Floi Bucao C."/>
            <person name="Jouanno E."/>
            <person name="Wen M."/>
            <person name="Mejri S."/>
            <person name="Dirks R."/>
            <person name="Jansen H."/>
            <person name="Henkel C."/>
            <person name="Chen W.J."/>
            <person name="Zahm M."/>
            <person name="Cabau C."/>
            <person name="Klopp C."/>
            <person name="Thompson A.W."/>
            <person name="Robinson-Rechavi M."/>
            <person name="Braasch I."/>
            <person name="Lecointre G."/>
            <person name="Bobe J."/>
            <person name="Postlethwait J.H."/>
            <person name="Berthelot C."/>
            <person name="Roest Crollius H."/>
            <person name="Guiguen Y."/>
        </authorList>
    </citation>
    <scope>NUCLEOTIDE SEQUENCE</scope>
    <source>
        <strain evidence="4">Concon-B</strain>
    </source>
</reference>
<accession>A0A9Q1CVP8</accession>
<dbReference type="SMART" id="SM00198">
    <property type="entry name" value="SCP"/>
    <property type="match status" value="1"/>
</dbReference>
<dbReference type="PRINTS" id="PR00837">
    <property type="entry name" value="V5TPXLIKE"/>
</dbReference>
<dbReference type="EMBL" id="JAFJMO010000019">
    <property type="protein sequence ID" value="KAJ8249838.1"/>
    <property type="molecule type" value="Genomic_DNA"/>
</dbReference>
<evidence type="ECO:0000259" key="3">
    <source>
        <dbReference type="SMART" id="SM00198"/>
    </source>
</evidence>
<comment type="similarity">
    <text evidence="1">Belongs to the CRISP family.</text>
</comment>
<evidence type="ECO:0000256" key="1">
    <source>
        <dbReference type="ARBA" id="ARBA00009923"/>
    </source>
</evidence>
<dbReference type="Pfam" id="PF00188">
    <property type="entry name" value="CAP"/>
    <property type="match status" value="1"/>
</dbReference>
<dbReference type="Gene3D" id="3.40.33.10">
    <property type="entry name" value="CAP"/>
    <property type="match status" value="1"/>
</dbReference>
<protein>
    <recommendedName>
        <fullName evidence="3">SCP domain-containing protein</fullName>
    </recommendedName>
</protein>
<organism evidence="4 5">
    <name type="scientific">Conger conger</name>
    <name type="common">Conger eel</name>
    <name type="synonym">Muraena conger</name>
    <dbReference type="NCBI Taxonomy" id="82655"/>
    <lineage>
        <taxon>Eukaryota</taxon>
        <taxon>Metazoa</taxon>
        <taxon>Chordata</taxon>
        <taxon>Craniata</taxon>
        <taxon>Vertebrata</taxon>
        <taxon>Euteleostomi</taxon>
        <taxon>Actinopterygii</taxon>
        <taxon>Neopterygii</taxon>
        <taxon>Teleostei</taxon>
        <taxon>Anguilliformes</taxon>
        <taxon>Congridae</taxon>
        <taxon>Conger</taxon>
    </lineage>
</organism>
<dbReference type="AlphaFoldDB" id="A0A9Q1CVP8"/>
<feature type="domain" description="SCP" evidence="3">
    <location>
        <begin position="46"/>
        <end position="200"/>
    </location>
</feature>
<dbReference type="PRINTS" id="PR00838">
    <property type="entry name" value="V5ALLERGEN"/>
</dbReference>